<evidence type="ECO:0000256" key="8">
    <source>
        <dbReference type="SAM" id="SignalP"/>
    </source>
</evidence>
<feature type="domain" description="TM7S3/TM198-like" evidence="9">
    <location>
        <begin position="121"/>
        <end position="324"/>
    </location>
</feature>
<feature type="coiled-coil region" evidence="5">
    <location>
        <begin position="1055"/>
        <end position="1082"/>
    </location>
</feature>
<evidence type="ECO:0000256" key="4">
    <source>
        <dbReference type="ARBA" id="ARBA00023136"/>
    </source>
</evidence>
<accession>A0A8K0T0Y0</accession>
<reference evidence="10" key="1">
    <citation type="journal article" date="2021" name="Nat. Commun.">
        <title>Genetic determinants of endophytism in the Arabidopsis root mycobiome.</title>
        <authorList>
            <person name="Mesny F."/>
            <person name="Miyauchi S."/>
            <person name="Thiergart T."/>
            <person name="Pickel B."/>
            <person name="Atanasova L."/>
            <person name="Karlsson M."/>
            <person name="Huettel B."/>
            <person name="Barry K.W."/>
            <person name="Haridas S."/>
            <person name="Chen C."/>
            <person name="Bauer D."/>
            <person name="Andreopoulos W."/>
            <person name="Pangilinan J."/>
            <person name="LaButti K."/>
            <person name="Riley R."/>
            <person name="Lipzen A."/>
            <person name="Clum A."/>
            <person name="Drula E."/>
            <person name="Henrissat B."/>
            <person name="Kohler A."/>
            <person name="Grigoriev I.V."/>
            <person name="Martin F.M."/>
            <person name="Hacquard S."/>
        </authorList>
    </citation>
    <scope>NUCLEOTIDE SEQUENCE</scope>
    <source>
        <strain evidence="10">MPI-CAGE-CH-0235</strain>
    </source>
</reference>
<evidence type="ECO:0000259" key="9">
    <source>
        <dbReference type="Pfam" id="PF13886"/>
    </source>
</evidence>
<evidence type="ECO:0000313" key="11">
    <source>
        <dbReference type="Proteomes" id="UP000813444"/>
    </source>
</evidence>
<dbReference type="EMBL" id="JAGPNK010000001">
    <property type="protein sequence ID" value="KAH7328489.1"/>
    <property type="molecule type" value="Genomic_DNA"/>
</dbReference>
<dbReference type="Proteomes" id="UP000813444">
    <property type="component" value="Unassembled WGS sequence"/>
</dbReference>
<comment type="caution">
    <text evidence="10">The sequence shown here is derived from an EMBL/GenBank/DDBJ whole genome shotgun (WGS) entry which is preliminary data.</text>
</comment>
<gene>
    <name evidence="10" type="ORF">B0I35DRAFT_473190</name>
</gene>
<proteinExistence type="predicted"/>
<dbReference type="PANTHER" id="PTHR39469">
    <property type="entry name" value="CHROMOSOME 1, WHOLE GENOME SHOTGUN SEQUENCE"/>
    <property type="match status" value="1"/>
</dbReference>
<sequence>MLPRASQLLAVLCALLVFQIVTAERVGVRRRQDDSEEPTSRPGLNTRTADEAPVSASAAESNGPDPTVSITRIPSFTTSELQPTVTSSAGTIDDTRLFNDTIPEGQLPLTPEITPGWGVAGVIMLITGIVYNIIGIKNRLIHTFFSTAYITSLGVTVLIIYVMSVPISNALQGGYVVAAVVSGCAAGVASMFFKELTEGLGCALGGFSMSMWFLCLVPGGLLQQVMAKAIFIASFTIVAFAFYFSRLTRDWALIVTIPFAGATVTVLGIDCFTRAGLKEFWAYIWDLNGNLFPLGADTYPVTRAIRVETAVVIIFFFVGVISQIKLWRVVREQKKKRAAERAEAQRNLEEEEANVGRQLEEQNARERRRWERAYGDGESSILSRVSYAAEHINEKNLRNSQSGSGRHSTTEVIEMEPVPEPMQPPPQPNMLMTADKENEIKVTVRVAADELPEGVTSDETEGNKVEEIATQDEKLSPAPNVPDTPDIVPLPFKVPNQDDVVSQSNRSSVATFSGDDDMNTVRSMSSPKRFSRGPASLLRKLSRGSSRTIRPRGHDNHEGLEPLVVPGHKNRDGDDGSIIATVDGDSSSDDGASSIGSPRQISAPSPVQGNDDGNEPLAEPETTEETENNRQKPGPTEPQSTDGAANTPAPADSVAPPSQMPVGIPKEAEKDAENEENLDAMGTKPESIGKLKSVASTISAPVNLTQETLPRSLSRVAMSYRTNEWAKHLSSADAPELDDLHIIQEPVQAEEAVPVDVHNLQKTAIDGAPSPAVKRSDSQISGVSIAYAARSTATRQNHRKSLDSDIHEGEDIDTAARQLWPPMAMPRNSAGFDPIEEESMTPAILPATTYNEATNPHASIFGPQISPRDSFSRSPMPGIVSYSSPQTLLGQREMFLKSKSQGNLLATFADHMTPHASPNDADSLYEYPSHPGPTVADVDDLPLRQRKDMMRRSTSMGFPPTTMNHYRNSVAESSENINFNSHQPKRAQNLPNQATREAQLANFRMSVANDLRASSPALPSASRETPFASTPNLLAPIRDLEAQRSIEVQRSIEAQRNLLIEQKEAEAQRREIQRREKEWADRAFEERMRSGDLLDAHREVMRKMQRKAT</sequence>
<evidence type="ECO:0000256" key="5">
    <source>
        <dbReference type="SAM" id="Coils"/>
    </source>
</evidence>
<feature type="transmembrane region" description="Helical" evidence="7">
    <location>
        <begin position="225"/>
        <end position="244"/>
    </location>
</feature>
<dbReference type="AlphaFoldDB" id="A0A8K0T0Y0"/>
<evidence type="ECO:0000256" key="3">
    <source>
        <dbReference type="ARBA" id="ARBA00022989"/>
    </source>
</evidence>
<feature type="transmembrane region" description="Helical" evidence="7">
    <location>
        <begin position="200"/>
        <end position="219"/>
    </location>
</feature>
<organism evidence="10 11">
    <name type="scientific">Stachybotrys elegans</name>
    <dbReference type="NCBI Taxonomy" id="80388"/>
    <lineage>
        <taxon>Eukaryota</taxon>
        <taxon>Fungi</taxon>
        <taxon>Dikarya</taxon>
        <taxon>Ascomycota</taxon>
        <taxon>Pezizomycotina</taxon>
        <taxon>Sordariomycetes</taxon>
        <taxon>Hypocreomycetidae</taxon>
        <taxon>Hypocreales</taxon>
        <taxon>Stachybotryaceae</taxon>
        <taxon>Stachybotrys</taxon>
    </lineage>
</organism>
<keyword evidence="8" id="KW-0732">Signal</keyword>
<feature type="region of interest" description="Disordered" evidence="6">
    <location>
        <begin position="344"/>
        <end position="368"/>
    </location>
</feature>
<feature type="transmembrane region" description="Helical" evidence="7">
    <location>
        <begin position="173"/>
        <end position="193"/>
    </location>
</feature>
<feature type="signal peptide" evidence="8">
    <location>
        <begin position="1"/>
        <end position="23"/>
    </location>
</feature>
<feature type="region of interest" description="Disordered" evidence="6">
    <location>
        <begin position="27"/>
        <end position="71"/>
    </location>
</feature>
<feature type="region of interest" description="Disordered" evidence="6">
    <location>
        <begin position="497"/>
        <end position="686"/>
    </location>
</feature>
<evidence type="ECO:0000256" key="7">
    <source>
        <dbReference type="SAM" id="Phobius"/>
    </source>
</evidence>
<keyword evidence="3 7" id="KW-1133">Transmembrane helix</keyword>
<dbReference type="Pfam" id="PF13886">
    <property type="entry name" value="TM7S3_TM198"/>
    <property type="match status" value="1"/>
</dbReference>
<keyword evidence="5" id="KW-0175">Coiled coil</keyword>
<feature type="compositionally biased region" description="Low complexity" evidence="6">
    <location>
        <begin position="536"/>
        <end position="547"/>
    </location>
</feature>
<name>A0A8K0T0Y0_9HYPO</name>
<evidence type="ECO:0000313" key="10">
    <source>
        <dbReference type="EMBL" id="KAH7328489.1"/>
    </source>
</evidence>
<evidence type="ECO:0000256" key="1">
    <source>
        <dbReference type="ARBA" id="ARBA00004141"/>
    </source>
</evidence>
<feature type="compositionally biased region" description="Low complexity" evidence="6">
    <location>
        <begin position="583"/>
        <end position="597"/>
    </location>
</feature>
<keyword evidence="4 7" id="KW-0472">Membrane</keyword>
<feature type="compositionally biased region" description="Polar residues" evidence="6">
    <location>
        <begin position="499"/>
        <end position="511"/>
    </location>
</feature>
<protein>
    <recommendedName>
        <fullName evidence="9">TM7S3/TM198-like domain-containing protein</fullName>
    </recommendedName>
</protein>
<feature type="transmembrane region" description="Helical" evidence="7">
    <location>
        <begin position="148"/>
        <end position="167"/>
    </location>
</feature>
<dbReference type="PANTHER" id="PTHR39469:SF1">
    <property type="entry name" value="DUF4203 DOMAIN-CONTAINING PROTEIN"/>
    <property type="match status" value="1"/>
</dbReference>
<keyword evidence="2 7" id="KW-0812">Transmembrane</keyword>
<evidence type="ECO:0000256" key="2">
    <source>
        <dbReference type="ARBA" id="ARBA00022692"/>
    </source>
</evidence>
<dbReference type="InterPro" id="IPR025256">
    <property type="entry name" value="TM7S3/TM198-like_dom"/>
</dbReference>
<feature type="transmembrane region" description="Helical" evidence="7">
    <location>
        <begin position="251"/>
        <end position="269"/>
    </location>
</feature>
<feature type="chain" id="PRO_5035431203" description="TM7S3/TM198-like domain-containing protein" evidence="8">
    <location>
        <begin position="24"/>
        <end position="1109"/>
    </location>
</feature>
<evidence type="ECO:0000256" key="6">
    <source>
        <dbReference type="SAM" id="MobiDB-lite"/>
    </source>
</evidence>
<feature type="transmembrane region" description="Helical" evidence="7">
    <location>
        <begin position="117"/>
        <end position="136"/>
    </location>
</feature>
<feature type="compositionally biased region" description="Basic and acidic residues" evidence="6">
    <location>
        <begin position="358"/>
        <end position="368"/>
    </location>
</feature>
<feature type="compositionally biased region" description="Polar residues" evidence="6">
    <location>
        <begin position="599"/>
        <end position="608"/>
    </location>
</feature>
<dbReference type="GO" id="GO:0016020">
    <property type="term" value="C:membrane"/>
    <property type="evidence" value="ECO:0007669"/>
    <property type="project" value="UniProtKB-SubCell"/>
</dbReference>
<keyword evidence="11" id="KW-1185">Reference proteome</keyword>
<dbReference type="OrthoDB" id="102260at2759"/>
<comment type="subcellular location">
    <subcellularLocation>
        <location evidence="1">Membrane</location>
        <topology evidence="1">Multi-pass membrane protein</topology>
    </subcellularLocation>
</comment>